<keyword evidence="8" id="KW-0479">Metal-binding</keyword>
<evidence type="ECO:0000256" key="12">
    <source>
        <dbReference type="ARBA" id="ARBA00022842"/>
    </source>
</evidence>
<dbReference type="Pfam" id="PF01326">
    <property type="entry name" value="PPDK_N"/>
    <property type="match status" value="1"/>
</dbReference>
<dbReference type="InterPro" id="IPR018274">
    <property type="entry name" value="PEP_util_AS"/>
</dbReference>
<dbReference type="InterPro" id="IPR040442">
    <property type="entry name" value="Pyrv_kinase-like_dom_sf"/>
</dbReference>
<dbReference type="GO" id="GO:0008986">
    <property type="term" value="F:pyruvate, water dikinase activity"/>
    <property type="evidence" value="ECO:0007669"/>
    <property type="project" value="UniProtKB-EC"/>
</dbReference>
<evidence type="ECO:0000259" key="15">
    <source>
        <dbReference type="Pfam" id="PF00391"/>
    </source>
</evidence>
<dbReference type="GO" id="GO:0005524">
    <property type="term" value="F:ATP binding"/>
    <property type="evidence" value="ECO:0007669"/>
    <property type="project" value="UniProtKB-KW"/>
</dbReference>
<evidence type="ECO:0000259" key="17">
    <source>
        <dbReference type="Pfam" id="PF02896"/>
    </source>
</evidence>
<dbReference type="InterPro" id="IPR002192">
    <property type="entry name" value="PPDK_AMP/ATP-bd"/>
</dbReference>
<organism evidence="18">
    <name type="scientific">Planktothricoides raciborskii GIHE-MW2</name>
    <dbReference type="NCBI Taxonomy" id="2792601"/>
    <lineage>
        <taxon>Bacteria</taxon>
        <taxon>Bacillati</taxon>
        <taxon>Cyanobacteriota</taxon>
        <taxon>Cyanophyceae</taxon>
        <taxon>Oscillatoriophycideae</taxon>
        <taxon>Oscillatoriales</taxon>
        <taxon>Oscillatoriaceae</taxon>
        <taxon>Planktothricoides</taxon>
    </lineage>
</organism>
<dbReference type="Gene3D" id="3.20.20.60">
    <property type="entry name" value="Phosphoenolpyruvate-binding domains"/>
    <property type="match status" value="1"/>
</dbReference>
<dbReference type="GO" id="GO:0046872">
    <property type="term" value="F:metal ion binding"/>
    <property type="evidence" value="ECO:0007669"/>
    <property type="project" value="UniProtKB-KW"/>
</dbReference>
<dbReference type="InterPro" id="IPR013815">
    <property type="entry name" value="ATP_grasp_subdomain_1"/>
</dbReference>
<reference evidence="18" key="1">
    <citation type="submission" date="2024-07" db="EMBL/GenBank/DDBJ databases">
        <authorList>
            <person name="Kim Y.J."/>
            <person name="Jeong J.Y."/>
        </authorList>
    </citation>
    <scope>NUCLEOTIDE SEQUENCE</scope>
    <source>
        <strain evidence="18">GIHE-MW2</strain>
    </source>
</reference>
<feature type="domain" description="PEP-utilising enzyme C-terminal" evidence="17">
    <location>
        <begin position="584"/>
        <end position="864"/>
    </location>
</feature>
<accession>A0AAU8JD12</accession>
<evidence type="ECO:0000256" key="1">
    <source>
        <dbReference type="ARBA" id="ARBA00001946"/>
    </source>
</evidence>
<evidence type="ECO:0000256" key="2">
    <source>
        <dbReference type="ARBA" id="ARBA00002988"/>
    </source>
</evidence>
<dbReference type="PANTHER" id="PTHR43030">
    <property type="entry name" value="PHOSPHOENOLPYRUVATE SYNTHASE"/>
    <property type="match status" value="1"/>
</dbReference>
<evidence type="ECO:0000313" key="18">
    <source>
        <dbReference type="EMBL" id="XCM36176.1"/>
    </source>
</evidence>
<evidence type="ECO:0000256" key="5">
    <source>
        <dbReference type="ARBA" id="ARBA00011996"/>
    </source>
</evidence>
<evidence type="ECO:0000256" key="6">
    <source>
        <dbReference type="ARBA" id="ARBA00021623"/>
    </source>
</evidence>
<dbReference type="PANTHER" id="PTHR43030:SF1">
    <property type="entry name" value="PHOSPHOENOLPYRUVATE SYNTHASE"/>
    <property type="match status" value="1"/>
</dbReference>
<dbReference type="SUPFAM" id="SSF56059">
    <property type="entry name" value="Glutathione synthetase ATP-binding domain-like"/>
    <property type="match status" value="1"/>
</dbReference>
<dbReference type="PROSITE" id="PS00370">
    <property type="entry name" value="PEP_ENZYMES_PHOS_SITE"/>
    <property type="match status" value="1"/>
</dbReference>
<dbReference type="InterPro" id="IPR015813">
    <property type="entry name" value="Pyrv/PenolPyrv_kinase-like_dom"/>
</dbReference>
<evidence type="ECO:0000256" key="4">
    <source>
        <dbReference type="ARBA" id="ARBA00007837"/>
    </source>
</evidence>
<comment type="cofactor">
    <cofactor evidence="1">
        <name>Mg(2+)</name>
        <dbReference type="ChEBI" id="CHEBI:18420"/>
    </cofactor>
</comment>
<keyword evidence="9" id="KW-0547">Nucleotide-binding</keyword>
<dbReference type="InterPro" id="IPR006319">
    <property type="entry name" value="PEP_synth"/>
</dbReference>
<evidence type="ECO:0000259" key="16">
    <source>
        <dbReference type="Pfam" id="PF01326"/>
    </source>
</evidence>
<evidence type="ECO:0000256" key="7">
    <source>
        <dbReference type="ARBA" id="ARBA00022679"/>
    </source>
</evidence>
<name>A0AAU8JD12_9CYAN</name>
<evidence type="ECO:0000256" key="8">
    <source>
        <dbReference type="ARBA" id="ARBA00022723"/>
    </source>
</evidence>
<dbReference type="SUPFAM" id="SSF52009">
    <property type="entry name" value="Phosphohistidine domain"/>
    <property type="match status" value="1"/>
</dbReference>
<dbReference type="InterPro" id="IPR036637">
    <property type="entry name" value="Phosphohistidine_dom_sf"/>
</dbReference>
<comment type="function">
    <text evidence="2">Catalyzes the phosphorylation of pyruvate to phosphoenolpyruvate.</text>
</comment>
<keyword evidence="12" id="KW-0460">Magnesium</keyword>
<keyword evidence="11" id="KW-0067">ATP-binding</keyword>
<dbReference type="Pfam" id="PF02896">
    <property type="entry name" value="PEP-utilizers_C"/>
    <property type="match status" value="1"/>
</dbReference>
<dbReference type="EMBL" id="CP159837">
    <property type="protein sequence ID" value="XCM36176.1"/>
    <property type="molecule type" value="Genomic_DNA"/>
</dbReference>
<keyword evidence="7" id="KW-0808">Transferase</keyword>
<feature type="domain" description="Pyruvate phosphate dikinase AMP/ATP-binding" evidence="16">
    <location>
        <begin position="38"/>
        <end position="262"/>
    </location>
</feature>
<dbReference type="Pfam" id="PF00391">
    <property type="entry name" value="PEP-utilizers"/>
    <property type="match status" value="1"/>
</dbReference>
<evidence type="ECO:0000256" key="9">
    <source>
        <dbReference type="ARBA" id="ARBA00022741"/>
    </source>
</evidence>
<evidence type="ECO:0000256" key="3">
    <source>
        <dbReference type="ARBA" id="ARBA00004742"/>
    </source>
</evidence>
<dbReference type="InterPro" id="IPR023151">
    <property type="entry name" value="PEP_util_CS"/>
</dbReference>
<proteinExistence type="inferred from homology"/>
<dbReference type="InterPro" id="IPR000121">
    <property type="entry name" value="PEP_util_C"/>
</dbReference>
<comment type="pathway">
    <text evidence="3">Carbohydrate biosynthesis; gluconeogenesis.</text>
</comment>
<comment type="similarity">
    <text evidence="4">Belongs to the PEP-utilizing enzyme family.</text>
</comment>
<dbReference type="AlphaFoldDB" id="A0AAU8JD12"/>
<evidence type="ECO:0000256" key="13">
    <source>
        <dbReference type="ARBA" id="ARBA00033470"/>
    </source>
</evidence>
<dbReference type="Gene3D" id="3.30.1490.20">
    <property type="entry name" value="ATP-grasp fold, A domain"/>
    <property type="match status" value="1"/>
</dbReference>
<feature type="domain" description="PEP-utilising enzyme mobile" evidence="15">
    <location>
        <begin position="449"/>
        <end position="519"/>
    </location>
</feature>
<evidence type="ECO:0000256" key="14">
    <source>
        <dbReference type="ARBA" id="ARBA00047700"/>
    </source>
</evidence>
<dbReference type="InterPro" id="IPR008279">
    <property type="entry name" value="PEP-util_enz_mobile_dom"/>
</dbReference>
<keyword evidence="10" id="KW-0418">Kinase</keyword>
<gene>
    <name evidence="18" type="ORF">ABWT76_004915</name>
</gene>
<dbReference type="EC" id="2.7.9.2" evidence="5"/>
<dbReference type="PROSITE" id="PS00742">
    <property type="entry name" value="PEP_ENZYMES_2"/>
    <property type="match status" value="1"/>
</dbReference>
<dbReference type="Gene3D" id="3.30.470.20">
    <property type="entry name" value="ATP-grasp fold, B domain"/>
    <property type="match status" value="1"/>
</dbReference>
<protein>
    <recommendedName>
        <fullName evidence="6">Phosphoenolpyruvate synthase</fullName>
        <ecNumber evidence="5">2.7.9.2</ecNumber>
    </recommendedName>
    <alternativeName>
        <fullName evidence="13">Pyruvate, water dikinase</fullName>
    </alternativeName>
</protein>
<sequence>MTLSVTVDTLLYWIGKIQPSERSLVGDRAFYLSQQAQVGRAVIPGFAIAAPALREFLATNKWSEPLIGELLTSMLHINVDNVQQLKGLASHIRQELCEAELPETWVDTLEVAADQLNSPVLIFRPCLVERVISRGAEYTQNFSQISGLLESRVCRNNRYSLSRVWKETWAELFSARSLFYWQKSGICLQQLDLAILVQPVWNAIAAGSLETRSDIWEIKGTWGLGMSIPAGKTVADYYQVNPITGRVQQQTLGNKLIAYHVPVNQIPPKSFIEYALAKNSHDHSSDLPWEMEVSVATNLDFCQFIQPLMLDEAQQQQYALPEPFLSELIGFTETLVADLGERVVWEWIVCPGQKIEINTSADFNYQKWPSLQLYLSQVISWDSTPKPYPNNVPNNVPNNLADQGENIRDNLANFSENHPWLLGVGASPGEAIAPAFVISDYGQLPTTIPPKSMIVAKTINVDALFCLKEAAGVIAEQGGMTSHAAILARELGIPAVVGVIGATKKIRSGQLLLINGDRGKVFQMQSQISEVKKTLNQLPQKTPVSMNSDPYSLPMSLPNNPVYNNYAYNNSGSNSAYNSAYFEAIVTQIMVNLSQVKSLEKIDNLPVDGVGLLRSELMILDIVGPQNPQNWIEAGHQQEFIDLMSDAVTKIARYFFPRPVFYRSCDLRADEYLGPEERNPALGVHGTFSYLLDSSLFELELAVLDRVQNDGYTNINLILPFVRSVEEFVFCRQKVEQTGLTRVNSFQLWIMAEVPSVLFLLQDYVKAGVQGIAIGTNDLTQLLLGSDRNHPQFQHIFETPHPAVKEAIRQLITLTKSFNIPCSICGQAVVMDPRFIDDLVRWGVTGISVEPTSFETTYRAIARSEKRLLLEAARRE</sequence>
<dbReference type="RefSeq" id="WP_082348679.1">
    <property type="nucleotide sequence ID" value="NZ_CP159837.1"/>
</dbReference>
<dbReference type="Gene3D" id="3.50.30.10">
    <property type="entry name" value="Phosphohistidine domain"/>
    <property type="match status" value="1"/>
</dbReference>
<comment type="catalytic activity">
    <reaction evidence="14">
        <text>pyruvate + ATP + H2O = phosphoenolpyruvate + AMP + phosphate + 2 H(+)</text>
        <dbReference type="Rhea" id="RHEA:11364"/>
        <dbReference type="ChEBI" id="CHEBI:15361"/>
        <dbReference type="ChEBI" id="CHEBI:15377"/>
        <dbReference type="ChEBI" id="CHEBI:15378"/>
        <dbReference type="ChEBI" id="CHEBI:30616"/>
        <dbReference type="ChEBI" id="CHEBI:43474"/>
        <dbReference type="ChEBI" id="CHEBI:58702"/>
        <dbReference type="ChEBI" id="CHEBI:456215"/>
        <dbReference type="EC" id="2.7.9.2"/>
    </reaction>
</comment>
<evidence type="ECO:0000256" key="11">
    <source>
        <dbReference type="ARBA" id="ARBA00022840"/>
    </source>
</evidence>
<dbReference type="SUPFAM" id="SSF51621">
    <property type="entry name" value="Phosphoenolpyruvate/pyruvate domain"/>
    <property type="match status" value="1"/>
</dbReference>
<evidence type="ECO:0000256" key="10">
    <source>
        <dbReference type="ARBA" id="ARBA00022777"/>
    </source>
</evidence>